<dbReference type="Gene3D" id="1.10.3290.10">
    <property type="entry name" value="Fido-like domain"/>
    <property type="match status" value="1"/>
</dbReference>
<proteinExistence type="predicted"/>
<name>A0A850RPY3_9GAMM</name>
<feature type="binding site" evidence="2">
    <location>
        <begin position="232"/>
        <end position="233"/>
    </location>
    <ligand>
        <name>ATP</name>
        <dbReference type="ChEBI" id="CHEBI:30616"/>
    </ligand>
</feature>
<keyword evidence="2" id="KW-0547">Nucleotide-binding</keyword>
<evidence type="ECO:0000313" key="4">
    <source>
        <dbReference type="EMBL" id="NVZ11551.1"/>
    </source>
</evidence>
<protein>
    <submittedName>
        <fullName evidence="4">Fic family protein</fullName>
    </submittedName>
</protein>
<evidence type="ECO:0000256" key="1">
    <source>
        <dbReference type="PIRSR" id="PIRSR640198-1"/>
    </source>
</evidence>
<dbReference type="PANTHER" id="PTHR13504:SF38">
    <property type="entry name" value="FIDO DOMAIN-CONTAINING PROTEIN"/>
    <property type="match status" value="1"/>
</dbReference>
<dbReference type="SUPFAM" id="SSF140931">
    <property type="entry name" value="Fic-like"/>
    <property type="match status" value="1"/>
</dbReference>
<dbReference type="InterPro" id="IPR003812">
    <property type="entry name" value="Fido"/>
</dbReference>
<reference evidence="4 5" key="1">
    <citation type="submission" date="2020-06" db="EMBL/GenBank/DDBJ databases">
        <title>Whole-genome sequence of Allochromatium humboldtianum DSM 21881, type strain.</title>
        <authorList>
            <person name="Kyndt J.A."/>
            <person name="Meyer T.E."/>
        </authorList>
    </citation>
    <scope>NUCLEOTIDE SEQUENCE [LARGE SCALE GENOMIC DNA]</scope>
    <source>
        <strain evidence="4 5">DSM 21881</strain>
    </source>
</reference>
<accession>A0A850RPY3</accession>
<evidence type="ECO:0000259" key="3">
    <source>
        <dbReference type="PROSITE" id="PS51459"/>
    </source>
</evidence>
<feature type="active site" evidence="1">
    <location>
        <position position="190"/>
    </location>
</feature>
<dbReference type="InterPro" id="IPR040198">
    <property type="entry name" value="Fido_containing"/>
</dbReference>
<dbReference type="RefSeq" id="WP_176978243.1">
    <property type="nucleotide sequence ID" value="NZ_JABZEO010000025.1"/>
</dbReference>
<gene>
    <name evidence="4" type="ORF">HW932_20080</name>
</gene>
<evidence type="ECO:0000256" key="2">
    <source>
        <dbReference type="PIRSR" id="PIRSR640198-2"/>
    </source>
</evidence>
<dbReference type="Pfam" id="PF02661">
    <property type="entry name" value="Fic"/>
    <property type="match status" value="1"/>
</dbReference>
<dbReference type="PANTHER" id="PTHR13504">
    <property type="entry name" value="FIDO DOMAIN-CONTAINING PROTEIN DDB_G0283145"/>
    <property type="match status" value="1"/>
</dbReference>
<dbReference type="PROSITE" id="PS51459">
    <property type="entry name" value="FIDO"/>
    <property type="match status" value="1"/>
</dbReference>
<feature type="domain" description="Fido" evidence="3">
    <location>
        <begin position="110"/>
        <end position="259"/>
    </location>
</feature>
<comment type="caution">
    <text evidence="4">The sequence shown here is derived from an EMBL/GenBank/DDBJ whole genome shotgun (WGS) entry which is preliminary data.</text>
</comment>
<dbReference type="GO" id="GO:0005524">
    <property type="term" value="F:ATP binding"/>
    <property type="evidence" value="ECO:0007669"/>
    <property type="project" value="UniProtKB-KW"/>
</dbReference>
<dbReference type="Proteomes" id="UP000592294">
    <property type="component" value="Unassembled WGS sequence"/>
</dbReference>
<evidence type="ECO:0000313" key="5">
    <source>
        <dbReference type="Proteomes" id="UP000592294"/>
    </source>
</evidence>
<dbReference type="InterPro" id="IPR036597">
    <property type="entry name" value="Fido-like_dom_sf"/>
</dbReference>
<keyword evidence="5" id="KW-1185">Reference proteome</keyword>
<dbReference type="AlphaFoldDB" id="A0A850RPY3"/>
<organism evidence="4 5">
    <name type="scientific">Allochromatium humboldtianum</name>
    <dbReference type="NCBI Taxonomy" id="504901"/>
    <lineage>
        <taxon>Bacteria</taxon>
        <taxon>Pseudomonadati</taxon>
        <taxon>Pseudomonadota</taxon>
        <taxon>Gammaproteobacteria</taxon>
        <taxon>Chromatiales</taxon>
        <taxon>Chromatiaceae</taxon>
        <taxon>Allochromatium</taxon>
    </lineage>
</organism>
<keyword evidence="2" id="KW-0067">ATP-binding</keyword>
<sequence length="352" mass="40021">MKKTTLSLLAENSCWDKVAALSLHDLGVFCGKQELYATKPNAQLRRMCKSIFLDSSLASCRLDGVTLPQNSLKRLSAVSRPRVLDSDEEDVISYCDAIKFIYENAKNLPINHETICQLHALACKNIDDSGQYRSDDRPLIGWGINPAVPVERVVVAMNRLFDDWNCCLEDRSMPPLLAAAAFNLDFFCIHPFRKGNSRVSRLLWLLQSLQLGYDVGRYISLDLRIELIQDRYYETLQVSSQGWDEAKHNPWSYINYMLSIMELAYDDFQTCMLKVKGSLSRANQEQAVIKNIDYLLSRPSCQFTIRDLVQSCPGISFNAINFVLRKQQQSGAICCVGSGRNAYWTRGLTEKK</sequence>
<dbReference type="EMBL" id="JABZEO010000025">
    <property type="protein sequence ID" value="NVZ11551.1"/>
    <property type="molecule type" value="Genomic_DNA"/>
</dbReference>